<evidence type="ECO:0000256" key="5">
    <source>
        <dbReference type="ARBA" id="ARBA00023002"/>
    </source>
</evidence>
<dbReference type="HOGENOM" id="CLU_1098810_0_0_1"/>
<sequence length="253" mass="26749">MPNWNKLAVVVRPTCAEEVSAAVKFAVANKLPLAVCDGGHSTSEMSSSEGMVVHLGNMRNVEIGQAMMTVSSGGGCLWADVDSALEACGLATVGGAVNHTGMVTSDGSILEASESQNPDLFWAVRGAGAQIGVVTRFTSRVYTQGQVWSGTLTFIPDKLPELVAFANEFHNRDQREGHCFAIAVGYAPYGATRILSTIPLYHGPGWEARVYFSNLLSIGSIMDYTSMMSIAQVNILQNPMANTASAASRAPAT</sequence>
<dbReference type="Gene3D" id="3.30.465.10">
    <property type="match status" value="2"/>
</dbReference>
<comment type="similarity">
    <text evidence="2">Belongs to the oxygen-dependent FAD-linked oxidoreductase family.</text>
</comment>
<dbReference type="InterPro" id="IPR006094">
    <property type="entry name" value="Oxid_FAD_bind_N"/>
</dbReference>
<dbReference type="InterPro" id="IPR050416">
    <property type="entry name" value="FAD-linked_Oxidoreductase"/>
</dbReference>
<dbReference type="Proteomes" id="UP000030143">
    <property type="component" value="Unassembled WGS sequence"/>
</dbReference>
<dbReference type="GO" id="GO:0071949">
    <property type="term" value="F:FAD binding"/>
    <property type="evidence" value="ECO:0007669"/>
    <property type="project" value="InterPro"/>
</dbReference>
<evidence type="ECO:0000256" key="4">
    <source>
        <dbReference type="ARBA" id="ARBA00022827"/>
    </source>
</evidence>
<dbReference type="GO" id="GO:0016491">
    <property type="term" value="F:oxidoreductase activity"/>
    <property type="evidence" value="ECO:0007669"/>
    <property type="project" value="UniProtKB-KW"/>
</dbReference>
<dbReference type="PANTHER" id="PTHR42973">
    <property type="entry name" value="BINDING OXIDOREDUCTASE, PUTATIVE (AFU_ORTHOLOGUE AFUA_1G17690)-RELATED"/>
    <property type="match status" value="1"/>
</dbReference>
<evidence type="ECO:0000256" key="2">
    <source>
        <dbReference type="ARBA" id="ARBA00005466"/>
    </source>
</evidence>
<evidence type="ECO:0000256" key="1">
    <source>
        <dbReference type="ARBA" id="ARBA00001974"/>
    </source>
</evidence>
<gene>
    <name evidence="7" type="ORF">PEX2_012400</name>
</gene>
<dbReference type="GeneID" id="27673936"/>
<comment type="caution">
    <text evidence="7">The sequence shown here is derived from an EMBL/GenBank/DDBJ whole genome shotgun (WGS) entry which is preliminary data.</text>
</comment>
<organism evidence="7 8">
    <name type="scientific">Penicillium expansum</name>
    <name type="common">Blue mold rot fungus</name>
    <dbReference type="NCBI Taxonomy" id="27334"/>
    <lineage>
        <taxon>Eukaryota</taxon>
        <taxon>Fungi</taxon>
        <taxon>Dikarya</taxon>
        <taxon>Ascomycota</taxon>
        <taxon>Pezizomycotina</taxon>
        <taxon>Eurotiomycetes</taxon>
        <taxon>Eurotiomycetidae</taxon>
        <taxon>Eurotiales</taxon>
        <taxon>Aspergillaceae</taxon>
        <taxon>Penicillium</taxon>
    </lineage>
</organism>
<proteinExistence type="inferred from homology"/>
<keyword evidence="8" id="KW-1185">Reference proteome</keyword>
<dbReference type="Pfam" id="PF01565">
    <property type="entry name" value="FAD_binding_4"/>
    <property type="match status" value="1"/>
</dbReference>
<evidence type="ECO:0000256" key="3">
    <source>
        <dbReference type="ARBA" id="ARBA00022630"/>
    </source>
</evidence>
<dbReference type="AlphaFoldDB" id="A0A0A2K3H8"/>
<dbReference type="PROSITE" id="PS51387">
    <property type="entry name" value="FAD_PCMH"/>
    <property type="match status" value="1"/>
</dbReference>
<dbReference type="InterPro" id="IPR016166">
    <property type="entry name" value="FAD-bd_PCMH"/>
</dbReference>
<keyword evidence="3" id="KW-0285">Flavoprotein</keyword>
<name>A0A0A2K3H8_PENEN</name>
<reference evidence="7 8" key="1">
    <citation type="journal article" date="2015" name="Mol. Plant Microbe Interact.">
        <title>Genome, transcriptome, and functional analyses of Penicillium expansum provide new insights into secondary metabolism and pathogenicity.</title>
        <authorList>
            <person name="Ballester A.R."/>
            <person name="Marcet-Houben M."/>
            <person name="Levin E."/>
            <person name="Sela N."/>
            <person name="Selma-Lazaro C."/>
            <person name="Carmona L."/>
            <person name="Wisniewski M."/>
            <person name="Droby S."/>
            <person name="Gonzalez-Candelas L."/>
            <person name="Gabaldon T."/>
        </authorList>
    </citation>
    <scope>NUCLEOTIDE SEQUENCE [LARGE SCALE GENOMIC DNA]</scope>
    <source>
        <strain evidence="7 8">MD-8</strain>
    </source>
</reference>
<dbReference type="PANTHER" id="PTHR42973:SF39">
    <property type="entry name" value="FAD-BINDING PCMH-TYPE DOMAIN-CONTAINING PROTEIN"/>
    <property type="match status" value="1"/>
</dbReference>
<feature type="domain" description="FAD-binding PCMH-type" evidence="6">
    <location>
        <begin position="2"/>
        <end position="162"/>
    </location>
</feature>
<evidence type="ECO:0000259" key="6">
    <source>
        <dbReference type="PROSITE" id="PS51387"/>
    </source>
</evidence>
<evidence type="ECO:0000313" key="8">
    <source>
        <dbReference type="Proteomes" id="UP000030143"/>
    </source>
</evidence>
<dbReference type="InterPro" id="IPR016169">
    <property type="entry name" value="FAD-bd_PCMH_sub2"/>
</dbReference>
<keyword evidence="4" id="KW-0274">FAD</keyword>
<dbReference type="VEuPathDB" id="FungiDB:PEXP_058430"/>
<accession>A0A0A2K3H8</accession>
<evidence type="ECO:0000313" key="7">
    <source>
        <dbReference type="EMBL" id="KGO62204.1"/>
    </source>
</evidence>
<comment type="cofactor">
    <cofactor evidence="1">
        <name>FAD</name>
        <dbReference type="ChEBI" id="CHEBI:57692"/>
    </cofactor>
</comment>
<dbReference type="Gene3D" id="3.40.462.20">
    <property type="match status" value="1"/>
</dbReference>
<protein>
    <submittedName>
        <fullName evidence="7">FAD linked oxidase, N-terminal</fullName>
    </submittedName>
</protein>
<keyword evidence="5" id="KW-0560">Oxidoreductase</keyword>
<dbReference type="SUPFAM" id="SSF56176">
    <property type="entry name" value="FAD-binding/transporter-associated domain-like"/>
    <property type="match status" value="1"/>
</dbReference>
<dbReference type="STRING" id="27334.A0A0A2K3H8"/>
<dbReference type="InterPro" id="IPR036318">
    <property type="entry name" value="FAD-bd_PCMH-like_sf"/>
</dbReference>
<dbReference type="RefSeq" id="XP_016602823.1">
    <property type="nucleotide sequence ID" value="XM_016738517.1"/>
</dbReference>
<dbReference type="EMBL" id="JQFZ01000023">
    <property type="protein sequence ID" value="KGO62204.1"/>
    <property type="molecule type" value="Genomic_DNA"/>
</dbReference>